<sequence>MHRTKTDRFLASFKAVEILPEHRNLGSETPCLRDCGIAPAIASKLIHWAEHEVGQESLVCTLETNSGRTVKTWHWMEPFLQAAFKKHTEMFGEADLPDAARPVAVTTTLELNRALGISEDAPCLVFWKESLSAGDDPAWQSLTGHSCNGFALDYFGGNVIGLRPEGGAGTLLESIANEDFCAGINQSECECSNADSLDWGVEEAHRCAYASWVREKGLLEARIDLLQQAVYPLAATAANLERLGCTPISIPDEACLIVLGFNCD</sequence>
<proteinExistence type="predicted"/>
<evidence type="ECO:0000313" key="1">
    <source>
        <dbReference type="EMBL" id="RYC83115.1"/>
    </source>
</evidence>
<accession>A0A4Q2V770</accession>
<protein>
    <submittedName>
        <fullName evidence="1">Uncharacterized protein</fullName>
    </submittedName>
</protein>
<dbReference type="AlphaFoldDB" id="A0A4Q2V770"/>
<dbReference type="Proteomes" id="UP000290540">
    <property type="component" value="Unassembled WGS sequence"/>
</dbReference>
<organism evidence="1 2">
    <name type="scientific">Fusarium oxysporum f. sp. narcissi</name>
    <dbReference type="NCBI Taxonomy" id="451672"/>
    <lineage>
        <taxon>Eukaryota</taxon>
        <taxon>Fungi</taxon>
        <taxon>Dikarya</taxon>
        <taxon>Ascomycota</taxon>
        <taxon>Pezizomycotina</taxon>
        <taxon>Sordariomycetes</taxon>
        <taxon>Hypocreomycetidae</taxon>
        <taxon>Hypocreales</taxon>
        <taxon>Nectriaceae</taxon>
        <taxon>Fusarium</taxon>
        <taxon>Fusarium oxysporum species complex</taxon>
    </lineage>
</organism>
<name>A0A4Q2V770_FUSOX</name>
<gene>
    <name evidence="1" type="ORF">BFJ63_vAg13947</name>
</gene>
<comment type="caution">
    <text evidence="1">The sequence shown here is derived from an EMBL/GenBank/DDBJ whole genome shotgun (WGS) entry which is preliminary data.</text>
</comment>
<reference evidence="1 2" key="1">
    <citation type="submission" date="2016-12" db="EMBL/GenBank/DDBJ databases">
        <title>Draft genome sequence of Fusarium oxysporum causing rot on Narcissus.</title>
        <authorList>
            <person name="Armitage A.D."/>
            <person name="Taylor A."/>
            <person name="Clarkson J.P."/>
            <person name="Harrison R.J."/>
            <person name="Jackson A.C."/>
        </authorList>
    </citation>
    <scope>NUCLEOTIDE SEQUENCE [LARGE SCALE GENOMIC DNA]</scope>
    <source>
        <strain evidence="1 2">N139</strain>
    </source>
</reference>
<evidence type="ECO:0000313" key="2">
    <source>
        <dbReference type="Proteomes" id="UP000290540"/>
    </source>
</evidence>
<dbReference type="EMBL" id="MQTW01000159">
    <property type="protein sequence ID" value="RYC83115.1"/>
    <property type="molecule type" value="Genomic_DNA"/>
</dbReference>